<gene>
    <name evidence="3" type="ORF">PHYBOEH_006345</name>
</gene>
<dbReference type="Pfam" id="PF12738">
    <property type="entry name" value="PTCB-BRCT"/>
    <property type="match status" value="1"/>
</dbReference>
<feature type="domain" description="BRCT" evidence="2">
    <location>
        <begin position="411"/>
        <end position="499"/>
    </location>
</feature>
<protein>
    <recommendedName>
        <fullName evidence="2">BRCT domain-containing protein</fullName>
    </recommendedName>
</protein>
<sequence length="967" mass="106586">MRQRSLYAALRCVVHPAELEMAELLALELCLRDGGATLLDDVRAAGGNAVTHIVCHPKAYKTFSEQRNERFVALVRPEWVFRTFLLQKLLPVDRFTPNPAMFFSTLAISAGPIAKDPRKVINGLITHFGGQIVDQKEVYGGATHILSPDEASEDAETIEKQEFREMLQLSFTKGDVARSVEAWRVHLTEQPNGSTFTLPSCLGAYMGQRAGLSTQHHVKYAWIEECVRRQSRVPEGPFVCNGSGKSTTKTRSWKTQPEFHLEDMNISKCAQVYQLGRSELSTELSVVRTLSDEKLTAMKETMTGAIVLLAQHIAPLLRETVSDVLKSVDAKVANVPFGESYQDIVGKVVTNAAFVVCRYRGGFEYDEAVRQKKRVVSIYWVLAGLTLVKKPSLFNEAIQRPVKSFGGVPEMQYFVITLSGYTSRTSPTREELQIAIHATGACMLPVLSRTHSTHLLCHEASGEKYKKALSWRFENILSHEWIFECLSKWDHVAENAFRYNSPKGKHAEDESTTSKGSAKKVKSGEEVINKTEAAITPSSKSAKKAAKSTQGRFDVDDILTEIDKVPTPSDKKSPGNLKATTPAASVGKSTSTPDRAKDVTCTLFDTPTNDSASTTSSKRRSRSRKTQKDEPMPLEEASAEEVEIEPAAEDSKAVKVPVEEPPLVISISSDSNANESGTLEEASTSPVSRASVRETKPAKKVAANKRKGTDSKEEEDAAVQSTSKPSKRQKKAAAASETSPEPSPPKSEPLFLLTGTREQAEVYGPIITSLGGRVSQIGRKFDTECTHIICFELKRTEKFIAGCAAGKWILKPSYLEACSVAGKFVEEADYEWGTDASDKELMDPRIWPEAPAYWRKELSAGKPGAFSGWRFFIHSKCVPPRDMCERIAVAGGGSVVPLIKSTDMATLSKESTAEAPVVALLPPDLSARDTWLKKLKTHNIECIKANFIIDYITKEQKPPVERADYQI</sequence>
<feature type="domain" description="BRCT" evidence="2">
    <location>
        <begin position="97"/>
        <end position="240"/>
    </location>
</feature>
<evidence type="ECO:0000313" key="4">
    <source>
        <dbReference type="Proteomes" id="UP000693981"/>
    </source>
</evidence>
<dbReference type="PROSITE" id="PS50172">
    <property type="entry name" value="BRCT"/>
    <property type="match status" value="3"/>
</dbReference>
<dbReference type="PANTHER" id="PTHR47667:SF1">
    <property type="entry name" value="REGULATOR OF TY1 TRANSPOSITION PROTEIN 107"/>
    <property type="match status" value="1"/>
</dbReference>
<dbReference type="Proteomes" id="UP000693981">
    <property type="component" value="Unassembled WGS sequence"/>
</dbReference>
<evidence type="ECO:0000313" key="3">
    <source>
        <dbReference type="EMBL" id="KAG7392464.1"/>
    </source>
</evidence>
<feature type="region of interest" description="Disordered" evidence="1">
    <location>
        <begin position="564"/>
        <end position="750"/>
    </location>
</feature>
<dbReference type="AlphaFoldDB" id="A0A8T1WJ99"/>
<feature type="region of interest" description="Disordered" evidence="1">
    <location>
        <begin position="501"/>
        <end position="551"/>
    </location>
</feature>
<dbReference type="EMBL" id="JAGDFL010000336">
    <property type="protein sequence ID" value="KAG7392464.1"/>
    <property type="molecule type" value="Genomic_DNA"/>
</dbReference>
<feature type="compositionally biased region" description="Polar residues" evidence="1">
    <location>
        <begin position="578"/>
        <end position="593"/>
    </location>
</feature>
<proteinExistence type="predicted"/>
<name>A0A8T1WJ99_9STRA</name>
<dbReference type="Pfam" id="PF16770">
    <property type="entry name" value="RTT107_BRCT_5"/>
    <property type="match status" value="1"/>
</dbReference>
<dbReference type="SMART" id="SM00292">
    <property type="entry name" value="BRCT"/>
    <property type="match status" value="5"/>
</dbReference>
<accession>A0A8T1WJ99</accession>
<feature type="compositionally biased region" description="Polar residues" evidence="1">
    <location>
        <begin position="666"/>
        <end position="688"/>
    </location>
</feature>
<feature type="compositionally biased region" description="Basic and acidic residues" evidence="1">
    <location>
        <begin position="564"/>
        <end position="573"/>
    </location>
</feature>
<dbReference type="InterPro" id="IPR001357">
    <property type="entry name" value="BRCT_dom"/>
</dbReference>
<dbReference type="FunFam" id="3.40.50.10190:FF:000018">
    <property type="entry name" value="DNA topoisomerase 2-binding protein 1"/>
    <property type="match status" value="1"/>
</dbReference>
<evidence type="ECO:0000259" key="2">
    <source>
        <dbReference type="PROSITE" id="PS50172"/>
    </source>
</evidence>
<dbReference type="InterPro" id="IPR053036">
    <property type="entry name" value="CellCycle_DNARepair_Reg"/>
</dbReference>
<dbReference type="PANTHER" id="PTHR47667">
    <property type="entry name" value="REGULATOR OF TY1 TRANSPOSITION PROTEIN 107"/>
    <property type="match status" value="1"/>
</dbReference>
<feature type="compositionally biased region" description="Polar residues" evidence="1">
    <location>
        <begin position="603"/>
        <end position="612"/>
    </location>
</feature>
<comment type="caution">
    <text evidence="3">The sequence shown here is derived from an EMBL/GenBank/DDBJ whole genome shotgun (WGS) entry which is preliminary data.</text>
</comment>
<dbReference type="OrthoDB" id="273147at2759"/>
<organism evidence="3 4">
    <name type="scientific">Phytophthora boehmeriae</name>
    <dbReference type="NCBI Taxonomy" id="109152"/>
    <lineage>
        <taxon>Eukaryota</taxon>
        <taxon>Sar</taxon>
        <taxon>Stramenopiles</taxon>
        <taxon>Oomycota</taxon>
        <taxon>Peronosporomycetes</taxon>
        <taxon>Peronosporales</taxon>
        <taxon>Peronosporaceae</taxon>
        <taxon>Phytophthora</taxon>
    </lineage>
</organism>
<feature type="domain" description="BRCT" evidence="2">
    <location>
        <begin position="2"/>
        <end position="97"/>
    </location>
</feature>
<keyword evidence="4" id="KW-1185">Reference proteome</keyword>
<feature type="compositionally biased region" description="Acidic residues" evidence="1">
    <location>
        <begin position="637"/>
        <end position="648"/>
    </location>
</feature>
<dbReference type="CDD" id="cd17738">
    <property type="entry name" value="BRCT_TopBP1_rpt7"/>
    <property type="match status" value="1"/>
</dbReference>
<reference evidence="3" key="1">
    <citation type="submission" date="2021-02" db="EMBL/GenBank/DDBJ databases">
        <authorList>
            <person name="Palmer J.M."/>
        </authorList>
    </citation>
    <scope>NUCLEOTIDE SEQUENCE</scope>
    <source>
        <strain evidence="3">SCRP23</strain>
    </source>
</reference>
<evidence type="ECO:0000256" key="1">
    <source>
        <dbReference type="SAM" id="MobiDB-lite"/>
    </source>
</evidence>